<evidence type="ECO:0000313" key="3">
    <source>
        <dbReference type="EMBL" id="MBA5636668.1"/>
    </source>
</evidence>
<sequence>MVSPDFLDYLTDVLAPLGSVRSKRMFGGVGIYIDGLFCAIILDDCLYFKADDDNEAQFKAAHCVQFTYQKLGETSALRYYRVPDEAMDDASDMLRWARLGMAAALRKQAQPQAKKKKPASAAGKPRPARAGGLAK</sequence>
<proteinExistence type="predicted"/>
<gene>
    <name evidence="3" type="ORF">H3H37_06325</name>
</gene>
<dbReference type="RefSeq" id="WP_182160805.1">
    <property type="nucleotide sequence ID" value="NZ_JACEZT010000003.1"/>
</dbReference>
<dbReference type="InterPro" id="IPR007076">
    <property type="entry name" value="TfoX_N"/>
</dbReference>
<comment type="caution">
    <text evidence="3">The sequence shown here is derived from an EMBL/GenBank/DDBJ whole genome shotgun (WGS) entry which is preliminary data.</text>
</comment>
<dbReference type="PANTHER" id="PTHR36121">
    <property type="entry name" value="PROTEIN SXY"/>
    <property type="match status" value="1"/>
</dbReference>
<feature type="domain" description="TfoX N-terminal" evidence="2">
    <location>
        <begin position="13"/>
        <end position="104"/>
    </location>
</feature>
<dbReference type="Proteomes" id="UP000534388">
    <property type="component" value="Unassembled WGS sequence"/>
</dbReference>
<dbReference type="PANTHER" id="PTHR36121:SF1">
    <property type="entry name" value="PROTEIN SXY"/>
    <property type="match status" value="1"/>
</dbReference>
<feature type="region of interest" description="Disordered" evidence="1">
    <location>
        <begin position="106"/>
        <end position="135"/>
    </location>
</feature>
<dbReference type="Pfam" id="PF04993">
    <property type="entry name" value="TfoX_N"/>
    <property type="match status" value="1"/>
</dbReference>
<accession>A0A7W2EQ92</accession>
<keyword evidence="4" id="KW-1185">Reference proteome</keyword>
<dbReference type="InterPro" id="IPR047525">
    <property type="entry name" value="TfoX-like"/>
</dbReference>
<evidence type="ECO:0000313" key="4">
    <source>
        <dbReference type="Proteomes" id="UP000534388"/>
    </source>
</evidence>
<dbReference type="AlphaFoldDB" id="A0A7W2EQ92"/>
<protein>
    <submittedName>
        <fullName evidence="3">TfoX/Sxy family protein</fullName>
    </submittedName>
</protein>
<evidence type="ECO:0000256" key="1">
    <source>
        <dbReference type="SAM" id="MobiDB-lite"/>
    </source>
</evidence>
<evidence type="ECO:0000259" key="2">
    <source>
        <dbReference type="Pfam" id="PF04993"/>
    </source>
</evidence>
<dbReference type="SUPFAM" id="SSF159894">
    <property type="entry name" value="YgaC/TfoX-N like"/>
    <property type="match status" value="1"/>
</dbReference>
<name>A0A7W2EQ92_9BURK</name>
<organism evidence="3 4">
    <name type="scientific">Rugamonas brunnea</name>
    <dbReference type="NCBI Taxonomy" id="2758569"/>
    <lineage>
        <taxon>Bacteria</taxon>
        <taxon>Pseudomonadati</taxon>
        <taxon>Pseudomonadota</taxon>
        <taxon>Betaproteobacteria</taxon>
        <taxon>Burkholderiales</taxon>
        <taxon>Oxalobacteraceae</taxon>
        <taxon>Telluria group</taxon>
        <taxon>Rugamonas</taxon>
    </lineage>
</organism>
<feature type="compositionally biased region" description="Low complexity" evidence="1">
    <location>
        <begin position="119"/>
        <end position="135"/>
    </location>
</feature>
<dbReference type="Gene3D" id="3.30.1460.30">
    <property type="entry name" value="YgaC/TfoX-N like chaperone"/>
    <property type="match status" value="1"/>
</dbReference>
<reference evidence="3 4" key="1">
    <citation type="submission" date="2020-07" db="EMBL/GenBank/DDBJ databases">
        <title>Novel species isolated from subtropical streams in China.</title>
        <authorList>
            <person name="Lu H."/>
        </authorList>
    </citation>
    <scope>NUCLEOTIDE SEQUENCE [LARGE SCALE GENOMIC DNA]</scope>
    <source>
        <strain evidence="3 4">LX20W</strain>
    </source>
</reference>
<dbReference type="EMBL" id="JACEZT010000003">
    <property type="protein sequence ID" value="MBA5636668.1"/>
    <property type="molecule type" value="Genomic_DNA"/>
</dbReference>